<feature type="domain" description="PIN" evidence="1">
    <location>
        <begin position="3"/>
        <end position="117"/>
    </location>
</feature>
<reference evidence="2 3" key="1">
    <citation type="submission" date="2018-04" db="EMBL/GenBank/DDBJ databases">
        <title>Genomic Encyclopedia of Archaeal and Bacterial Type Strains, Phase II (KMG-II): from individual species to whole genera.</title>
        <authorList>
            <person name="Goeker M."/>
        </authorList>
    </citation>
    <scope>NUCLEOTIDE SEQUENCE [LARGE SCALE GENOMIC DNA]</scope>
    <source>
        <strain evidence="2 3">DSM 22902</strain>
    </source>
</reference>
<dbReference type="GeneID" id="84581410"/>
<protein>
    <submittedName>
        <fullName evidence="2">Putative nucleic acid-binding protein</fullName>
    </submittedName>
</protein>
<dbReference type="Gene3D" id="3.40.50.1010">
    <property type="entry name" value="5'-nuclease"/>
    <property type="match status" value="1"/>
</dbReference>
<dbReference type="Pfam" id="PF13470">
    <property type="entry name" value="PIN_3"/>
    <property type="match status" value="1"/>
</dbReference>
<evidence type="ECO:0000313" key="2">
    <source>
        <dbReference type="EMBL" id="PTX03082.1"/>
    </source>
</evidence>
<dbReference type="RefSeq" id="WP_107782725.1">
    <property type="nucleotide sequence ID" value="NZ_CAUTHO010000020.1"/>
</dbReference>
<dbReference type="SUPFAM" id="SSF88723">
    <property type="entry name" value="PIN domain-like"/>
    <property type="match status" value="1"/>
</dbReference>
<evidence type="ECO:0000259" key="1">
    <source>
        <dbReference type="Pfam" id="PF13470"/>
    </source>
</evidence>
<dbReference type="EMBL" id="QBKG01000016">
    <property type="protein sequence ID" value="PTX03082.1"/>
    <property type="molecule type" value="Genomic_DNA"/>
</dbReference>
<name>A0A2T5XSF2_9FLAO</name>
<accession>A0A2T5XSF2</accession>
<organism evidence="2 3">
    <name type="scientific">Capnocytophaga leadbetteri</name>
    <dbReference type="NCBI Taxonomy" id="327575"/>
    <lineage>
        <taxon>Bacteria</taxon>
        <taxon>Pseudomonadati</taxon>
        <taxon>Bacteroidota</taxon>
        <taxon>Flavobacteriia</taxon>
        <taxon>Flavobacteriales</taxon>
        <taxon>Flavobacteriaceae</taxon>
        <taxon>Capnocytophaga</taxon>
    </lineage>
</organism>
<dbReference type="InterPro" id="IPR002716">
    <property type="entry name" value="PIN_dom"/>
</dbReference>
<evidence type="ECO:0000313" key="3">
    <source>
        <dbReference type="Proteomes" id="UP000243985"/>
    </source>
</evidence>
<dbReference type="InterPro" id="IPR029060">
    <property type="entry name" value="PIN-like_dom_sf"/>
</dbReference>
<gene>
    <name evidence="2" type="ORF">C8P65_11638</name>
</gene>
<sequence>MKKIFIDTNIALDLLFERPKFFNLAKAVFTMANRERITLYFSALSFGTVTYFLEQKFNKEQTKYKLKEFAKIVKILPFDKHIIEKSLYSNFKDIEDGYQYFTAKEHGIPIIITRNVKDFLVDDISVVTPEQFLKELI</sequence>
<dbReference type="Proteomes" id="UP000243985">
    <property type="component" value="Unassembled WGS sequence"/>
</dbReference>
<dbReference type="AlphaFoldDB" id="A0A2T5XSF2"/>
<comment type="caution">
    <text evidence="2">The sequence shown here is derived from an EMBL/GenBank/DDBJ whole genome shotgun (WGS) entry which is preliminary data.</text>
</comment>
<proteinExistence type="predicted"/>